<evidence type="ECO:0000259" key="6">
    <source>
        <dbReference type="SMART" id="SM00249"/>
    </source>
</evidence>
<evidence type="ECO:0000313" key="8">
    <source>
        <dbReference type="Proteomes" id="UP001174677"/>
    </source>
</evidence>
<keyword evidence="3" id="KW-0862">Zinc</keyword>
<dbReference type="InterPro" id="IPR011011">
    <property type="entry name" value="Znf_FYVE_PHD"/>
</dbReference>
<dbReference type="InterPro" id="IPR001965">
    <property type="entry name" value="Znf_PHD"/>
</dbReference>
<evidence type="ECO:0000256" key="3">
    <source>
        <dbReference type="ARBA" id="ARBA00022833"/>
    </source>
</evidence>
<keyword evidence="2" id="KW-0863">Zinc-finger</keyword>
<dbReference type="EMBL" id="JARPOI010000018">
    <property type="protein sequence ID" value="KAJ9134895.1"/>
    <property type="molecule type" value="Genomic_DNA"/>
</dbReference>
<dbReference type="Gene3D" id="3.30.40.10">
    <property type="entry name" value="Zinc/RING finger domain, C3HC4 (zinc finger)"/>
    <property type="match status" value="1"/>
</dbReference>
<keyword evidence="4" id="KW-0805">Transcription regulation</keyword>
<organism evidence="7 8">
    <name type="scientific">Hevea brasiliensis</name>
    <name type="common">Para rubber tree</name>
    <name type="synonym">Siphonia brasiliensis</name>
    <dbReference type="NCBI Taxonomy" id="3981"/>
    <lineage>
        <taxon>Eukaryota</taxon>
        <taxon>Viridiplantae</taxon>
        <taxon>Streptophyta</taxon>
        <taxon>Embryophyta</taxon>
        <taxon>Tracheophyta</taxon>
        <taxon>Spermatophyta</taxon>
        <taxon>Magnoliopsida</taxon>
        <taxon>eudicotyledons</taxon>
        <taxon>Gunneridae</taxon>
        <taxon>Pentapetalae</taxon>
        <taxon>rosids</taxon>
        <taxon>fabids</taxon>
        <taxon>Malpighiales</taxon>
        <taxon>Euphorbiaceae</taxon>
        <taxon>Crotonoideae</taxon>
        <taxon>Micrandreae</taxon>
        <taxon>Hevea</taxon>
    </lineage>
</organism>
<name>A0ABQ9KCC1_HEVBR</name>
<dbReference type="CDD" id="cd15556">
    <property type="entry name" value="PHD_MMD1_like"/>
    <property type="match status" value="1"/>
</dbReference>
<feature type="domain" description="Zinc finger PHD-type" evidence="6">
    <location>
        <begin position="618"/>
        <end position="664"/>
    </location>
</feature>
<accession>A0ABQ9KCC1</accession>
<reference evidence="7 8" key="1">
    <citation type="journal article" date="2023" name="Plant Biotechnol. J.">
        <title>Chromosome-level wild Hevea brasiliensis genome provides new tools for genomic-assisted breeding and valuable loci to elevate rubber yield.</title>
        <authorList>
            <person name="Cheng H."/>
            <person name="Song X."/>
            <person name="Hu Y."/>
            <person name="Wu T."/>
            <person name="Yang Q."/>
            <person name="An Z."/>
            <person name="Feng S."/>
            <person name="Deng Z."/>
            <person name="Wu W."/>
            <person name="Zeng X."/>
            <person name="Tu M."/>
            <person name="Wang X."/>
            <person name="Huang H."/>
        </authorList>
    </citation>
    <scope>NUCLEOTIDE SEQUENCE [LARGE SCALE GENOMIC DNA]</scope>
    <source>
        <strain evidence="7">MT/VB/25A 57/8</strain>
    </source>
</reference>
<evidence type="ECO:0000256" key="5">
    <source>
        <dbReference type="ARBA" id="ARBA00023163"/>
    </source>
</evidence>
<dbReference type="Proteomes" id="UP001174677">
    <property type="component" value="Chromosome 18"/>
</dbReference>
<dbReference type="SMART" id="SM00249">
    <property type="entry name" value="PHD"/>
    <property type="match status" value="1"/>
</dbReference>
<dbReference type="InterPro" id="IPR019786">
    <property type="entry name" value="Zinc_finger_PHD-type_CS"/>
</dbReference>
<keyword evidence="5" id="KW-0804">Transcription</keyword>
<protein>
    <recommendedName>
        <fullName evidence="6">Zinc finger PHD-type domain-containing protein</fullName>
    </recommendedName>
</protein>
<dbReference type="InterPro" id="IPR019787">
    <property type="entry name" value="Znf_PHD-finger"/>
</dbReference>
<evidence type="ECO:0000256" key="4">
    <source>
        <dbReference type="ARBA" id="ARBA00023015"/>
    </source>
</evidence>
<gene>
    <name evidence="7" type="ORF">P3X46_032138</name>
</gene>
<dbReference type="PROSITE" id="PS01359">
    <property type="entry name" value="ZF_PHD_1"/>
    <property type="match status" value="1"/>
</dbReference>
<dbReference type="InterPro" id="IPR057765">
    <property type="entry name" value="MS1-like_ubiquitin"/>
</dbReference>
<dbReference type="InterPro" id="IPR013083">
    <property type="entry name" value="Znf_RING/FYVE/PHD"/>
</dbReference>
<comment type="caution">
    <text evidence="7">The sequence shown here is derived from an EMBL/GenBank/DDBJ whole genome shotgun (WGS) entry which is preliminary data.</text>
</comment>
<dbReference type="Pfam" id="PF25565">
    <property type="entry name" value="Ubiquitin_At1g33420"/>
    <property type="match status" value="1"/>
</dbReference>
<dbReference type="PANTHER" id="PTHR46201:SF6">
    <property type="entry name" value="PHD FINGER PLANT-LIKE PROTEIN"/>
    <property type="match status" value="1"/>
</dbReference>
<dbReference type="SUPFAM" id="SSF57903">
    <property type="entry name" value="FYVE/PHD zinc finger"/>
    <property type="match status" value="1"/>
</dbReference>
<sequence>MVVNDRPLKRAKRNRVTANLYDFFTFPEGPSLDEDLSKPFREAIKLFLSRHARVTFPPPLFPCLLTWQIMFRVGDLVEGPDLSPVVVVLDIVEEDVTGSSRSPYCNQCRVVGWSGHPVCRKRYHFIIRATKGSIDEHQHMCSKCSNSMHVSESRCKWCDSVVTANHVEDWIFSQFEDNTHLLHGVVHSNGFGHLLRVNGREGGSNILTGCHIMDFWDRLCATLAVRKVSVMDVSRKYEMEYRLLHAITKGHSWYGNWGYEFQSGSYALTPDSYQKAVETLSNMPLVPLLFQRRRPRTRLQAVIGFYQSLSDSELLTLKDLCSFLLRLIHESNEPVLPKTTPKNLGSSTSNILCAWTRHDVECVQEAMMKVLAASGENNWVSRRALKGVMYKRASPELLDYSLKHLGGELAANSMVVQVQCNLNSCDAEYRLTTVSSNTCEDGLDKIHPLKEDVKGDLRFLLDSLLDPETAINYGSQVTRESVIDAATKLIDCKQFMKEYRPDKMMLNNLFAIHLLCHVEVSDQPKDDPAIPPELIVLPLNATVADLKKEAAKAFEEVYVMFKRFEVHEMVEYGSLEDSITVKFLVGTSGSVKIKGTCPSRHAISQFRMERGRERWTVDCMCGAKDDDGEKMLACDACGVWQHTRCAGIDNSDKIPPIFVCMRCMNSHRKKCERIPNFKELPSLSRTSTCREEAIGGTGSLKSLI</sequence>
<evidence type="ECO:0000256" key="1">
    <source>
        <dbReference type="ARBA" id="ARBA00022723"/>
    </source>
</evidence>
<evidence type="ECO:0000256" key="2">
    <source>
        <dbReference type="ARBA" id="ARBA00022771"/>
    </source>
</evidence>
<proteinExistence type="predicted"/>
<dbReference type="Pfam" id="PF00628">
    <property type="entry name" value="PHD"/>
    <property type="match status" value="1"/>
</dbReference>
<keyword evidence="1" id="KW-0479">Metal-binding</keyword>
<dbReference type="InterPro" id="IPR058054">
    <property type="entry name" value="Znf_MS1-like"/>
</dbReference>
<dbReference type="PANTHER" id="PTHR46201">
    <property type="entry name" value="PHD FINGER PROTEIN MALE MEIOCYTE DEATH 1-RELATED"/>
    <property type="match status" value="1"/>
</dbReference>
<dbReference type="Pfam" id="PF25874">
    <property type="entry name" value="WHD_plant_repro"/>
    <property type="match status" value="1"/>
</dbReference>
<evidence type="ECO:0000313" key="7">
    <source>
        <dbReference type="EMBL" id="KAJ9134895.1"/>
    </source>
</evidence>
<keyword evidence="8" id="KW-1185">Reference proteome</keyword>
<dbReference type="InterPro" id="IPR059080">
    <property type="entry name" value="WHD_PTC1"/>
</dbReference>